<dbReference type="AlphaFoldDB" id="A0A8B8BNF3"/>
<evidence type="ECO:0000313" key="3">
    <source>
        <dbReference type="RefSeq" id="XP_022304431.1"/>
    </source>
</evidence>
<evidence type="ECO:0000313" key="2">
    <source>
        <dbReference type="Proteomes" id="UP000694844"/>
    </source>
</evidence>
<organism evidence="2 3">
    <name type="scientific">Crassostrea virginica</name>
    <name type="common">Eastern oyster</name>
    <dbReference type="NCBI Taxonomy" id="6565"/>
    <lineage>
        <taxon>Eukaryota</taxon>
        <taxon>Metazoa</taxon>
        <taxon>Spiralia</taxon>
        <taxon>Lophotrochozoa</taxon>
        <taxon>Mollusca</taxon>
        <taxon>Bivalvia</taxon>
        <taxon>Autobranchia</taxon>
        <taxon>Pteriomorphia</taxon>
        <taxon>Ostreida</taxon>
        <taxon>Ostreoidea</taxon>
        <taxon>Ostreidae</taxon>
        <taxon>Crassostrea</taxon>
    </lineage>
</organism>
<feature type="chain" id="PRO_5034325472" evidence="1">
    <location>
        <begin position="18"/>
        <end position="289"/>
    </location>
</feature>
<evidence type="ECO:0000256" key="1">
    <source>
        <dbReference type="SAM" id="SignalP"/>
    </source>
</evidence>
<reference evidence="3" key="1">
    <citation type="submission" date="2025-08" db="UniProtKB">
        <authorList>
            <consortium name="RefSeq"/>
        </authorList>
    </citation>
    <scope>IDENTIFICATION</scope>
    <source>
        <tissue evidence="3">Whole sample</tissue>
    </source>
</reference>
<accession>A0A8B8BNF3</accession>
<keyword evidence="1" id="KW-0732">Signal</keyword>
<keyword evidence="2" id="KW-1185">Reference proteome</keyword>
<dbReference type="KEGG" id="cvn:111111634"/>
<proteinExistence type="predicted"/>
<name>A0A8B8BNF3_CRAVI</name>
<dbReference type="OrthoDB" id="6133440at2759"/>
<sequence>MMAIKLLRVFLLSLAWSIEFFNRARHSQCENEANRYRHLELRERLESILKEVFFYFRESPLFRVYSTAFRDMAEGNPQPHHNNCNQGAQNRHSGITEDGNRFIEQYDIQVPFDLECTGCCFGYLRERNYEEVQGALFDRVCFSSENLAETGAIIPSDMVNSFVKAPGRRNFRGQVSTGYDYNLGERTARPFANSRTYQLYSETGNLSVGFEAKARMESVAIDVVKGHELVNIYLNYADAALVELYREGRVLPSLSQAEETGYLLLRNLRFQQPEGKGMKKIRHHLATPL</sequence>
<gene>
    <name evidence="3" type="primary">LOC111111634</name>
</gene>
<feature type="signal peptide" evidence="1">
    <location>
        <begin position="1"/>
        <end position="17"/>
    </location>
</feature>
<dbReference type="GeneID" id="111111634"/>
<dbReference type="RefSeq" id="XP_022304431.1">
    <property type="nucleotide sequence ID" value="XM_022448723.1"/>
</dbReference>
<dbReference type="Proteomes" id="UP000694844">
    <property type="component" value="Chromosome 9"/>
</dbReference>
<protein>
    <submittedName>
        <fullName evidence="3">Uncharacterized protein LOC111111634 isoform X1</fullName>
    </submittedName>
</protein>